<feature type="transmembrane region" description="Helical" evidence="2">
    <location>
        <begin position="40"/>
        <end position="63"/>
    </location>
</feature>
<evidence type="ECO:0008006" key="5">
    <source>
        <dbReference type="Google" id="ProtNLM"/>
    </source>
</evidence>
<feature type="transmembrane region" description="Helical" evidence="2">
    <location>
        <begin position="75"/>
        <end position="93"/>
    </location>
</feature>
<feature type="compositionally biased region" description="Basic residues" evidence="1">
    <location>
        <begin position="151"/>
        <end position="160"/>
    </location>
</feature>
<comment type="caution">
    <text evidence="3">The sequence shown here is derived from an EMBL/GenBank/DDBJ whole genome shotgun (WGS) entry which is preliminary data.</text>
</comment>
<feature type="compositionally biased region" description="Low complexity" evidence="1">
    <location>
        <begin position="161"/>
        <end position="171"/>
    </location>
</feature>
<evidence type="ECO:0000256" key="1">
    <source>
        <dbReference type="SAM" id="MobiDB-lite"/>
    </source>
</evidence>
<feature type="transmembrane region" description="Helical" evidence="2">
    <location>
        <begin position="108"/>
        <end position="131"/>
    </location>
</feature>
<feature type="transmembrane region" description="Helical" evidence="2">
    <location>
        <begin position="12"/>
        <end position="34"/>
    </location>
</feature>
<accession>A0ABP4UKR7</accession>
<keyword evidence="4" id="KW-1185">Reference proteome</keyword>
<feature type="region of interest" description="Disordered" evidence="1">
    <location>
        <begin position="146"/>
        <end position="171"/>
    </location>
</feature>
<dbReference type="RefSeq" id="WP_344314053.1">
    <property type="nucleotide sequence ID" value="NZ_BAAANY010000031.1"/>
</dbReference>
<keyword evidence="2" id="KW-1133">Transmembrane helix</keyword>
<reference evidence="4" key="1">
    <citation type="journal article" date="2019" name="Int. J. Syst. Evol. Microbiol.">
        <title>The Global Catalogue of Microorganisms (GCM) 10K type strain sequencing project: providing services to taxonomists for standard genome sequencing and annotation.</title>
        <authorList>
            <consortium name="The Broad Institute Genomics Platform"/>
            <consortium name="The Broad Institute Genome Sequencing Center for Infectious Disease"/>
            <person name="Wu L."/>
            <person name="Ma J."/>
        </authorList>
    </citation>
    <scope>NUCLEOTIDE SEQUENCE [LARGE SCALE GENOMIC DNA]</scope>
    <source>
        <strain evidence="4">JCM 14718</strain>
    </source>
</reference>
<keyword evidence="2" id="KW-0812">Transmembrane</keyword>
<dbReference type="EMBL" id="BAAANY010000031">
    <property type="protein sequence ID" value="GAA1706521.1"/>
    <property type="molecule type" value="Genomic_DNA"/>
</dbReference>
<sequence>MSPALSSRLIRIGIATVIIVVVNVIARAISRFVLPASVDALTPALISLLVAVVAAAVIGFWLARQQRLLPTALDLLLVTMVSTLLVVFAAAYISGKPSFDFTATGLQLALHAGLLIIGFAAGVLGAIALGLDPVSRAWKVQSEVKPSVSRRQSHTHHNVKPSKPTKSSSRS</sequence>
<keyword evidence="2" id="KW-0472">Membrane</keyword>
<organism evidence="3 4">
    <name type="scientific">Fodinicola feengrottensis</name>
    <dbReference type="NCBI Taxonomy" id="435914"/>
    <lineage>
        <taxon>Bacteria</taxon>
        <taxon>Bacillati</taxon>
        <taxon>Actinomycetota</taxon>
        <taxon>Actinomycetes</taxon>
        <taxon>Mycobacteriales</taxon>
        <taxon>Fodinicola</taxon>
    </lineage>
</organism>
<name>A0ABP4UKR7_9ACTN</name>
<gene>
    <name evidence="3" type="ORF">GCM10009765_64950</name>
</gene>
<dbReference type="Proteomes" id="UP001500618">
    <property type="component" value="Unassembled WGS sequence"/>
</dbReference>
<evidence type="ECO:0000256" key="2">
    <source>
        <dbReference type="SAM" id="Phobius"/>
    </source>
</evidence>
<proteinExistence type="predicted"/>
<evidence type="ECO:0000313" key="4">
    <source>
        <dbReference type="Proteomes" id="UP001500618"/>
    </source>
</evidence>
<protein>
    <recommendedName>
        <fullName evidence="5">Phage holin family protein</fullName>
    </recommendedName>
</protein>
<evidence type="ECO:0000313" key="3">
    <source>
        <dbReference type="EMBL" id="GAA1706521.1"/>
    </source>
</evidence>